<name>A0A2S4L1I3_9HYPO</name>
<dbReference type="AlphaFoldDB" id="A0A2S4L1I3"/>
<proteinExistence type="predicted"/>
<protein>
    <submittedName>
        <fullName evidence="2">Uncharacterized protein</fullName>
    </submittedName>
</protein>
<sequence length="193" mass="20985">SRRRRRDAHRLGPRIEPRRGADDELDAAGRVLREPRRDGLQQRLVLDGARDDGAHGGNVPVEVAVLQQHDDDPEVWLVRERVLEQPVGDGQAAQRAPEYDDCLWHVTDGPPRWRDVSSVPRVYDDGLGAQGCLAALFSSTADVSVAMHSVLKQTPLSLAISRRKGARASVVEVPRPGAGSCGAALGPQESPLF</sequence>
<comment type="caution">
    <text evidence="2">The sequence shown here is derived from an EMBL/GenBank/DDBJ whole genome shotgun (WGS) entry which is preliminary data.</text>
</comment>
<evidence type="ECO:0000256" key="1">
    <source>
        <dbReference type="SAM" id="MobiDB-lite"/>
    </source>
</evidence>
<evidence type="ECO:0000313" key="2">
    <source>
        <dbReference type="EMBL" id="POR36298.1"/>
    </source>
</evidence>
<feature type="region of interest" description="Disordered" evidence="1">
    <location>
        <begin position="1"/>
        <end position="36"/>
    </location>
</feature>
<evidence type="ECO:0000313" key="3">
    <source>
        <dbReference type="Proteomes" id="UP000237481"/>
    </source>
</evidence>
<dbReference type="OrthoDB" id="10643613at2759"/>
<accession>A0A2S4L1I3</accession>
<dbReference type="EMBL" id="PKSG01000345">
    <property type="protein sequence ID" value="POR36298.1"/>
    <property type="molecule type" value="Genomic_DNA"/>
</dbReference>
<feature type="compositionally biased region" description="Basic and acidic residues" evidence="1">
    <location>
        <begin position="9"/>
        <end position="22"/>
    </location>
</feature>
<dbReference type="Proteomes" id="UP000237481">
    <property type="component" value="Unassembled WGS sequence"/>
</dbReference>
<feature type="non-terminal residue" evidence="2">
    <location>
        <position position="1"/>
    </location>
</feature>
<reference evidence="2 3" key="1">
    <citation type="submission" date="2018-01" db="EMBL/GenBank/DDBJ databases">
        <title>Harnessing the power of phylogenomics to disentangle the directionality and signatures of interkingdom host jumping in the parasitic fungal genus Tolypocladium.</title>
        <authorList>
            <person name="Quandt C.A."/>
            <person name="Patterson W."/>
            <person name="Spatafora J.W."/>
        </authorList>
    </citation>
    <scope>NUCLEOTIDE SEQUENCE [LARGE SCALE GENOMIC DNA]</scope>
    <source>
        <strain evidence="2 3">NRBC 100945</strain>
    </source>
</reference>
<keyword evidence="3" id="KW-1185">Reference proteome</keyword>
<organism evidence="2 3">
    <name type="scientific">Tolypocladium paradoxum</name>
    <dbReference type="NCBI Taxonomy" id="94208"/>
    <lineage>
        <taxon>Eukaryota</taxon>
        <taxon>Fungi</taxon>
        <taxon>Dikarya</taxon>
        <taxon>Ascomycota</taxon>
        <taxon>Pezizomycotina</taxon>
        <taxon>Sordariomycetes</taxon>
        <taxon>Hypocreomycetidae</taxon>
        <taxon>Hypocreales</taxon>
        <taxon>Ophiocordycipitaceae</taxon>
        <taxon>Tolypocladium</taxon>
    </lineage>
</organism>
<gene>
    <name evidence="2" type="ORF">TPAR_03502</name>
</gene>